<name>A0A6T7TB15_9CRYP</name>
<dbReference type="InterPro" id="IPR024512">
    <property type="entry name" value="Ser_palmitoyltrfase_ssu-like"/>
</dbReference>
<evidence type="ECO:0000256" key="3">
    <source>
        <dbReference type="ARBA" id="ARBA00022824"/>
    </source>
</evidence>
<reference evidence="8" key="1">
    <citation type="submission" date="2021-01" db="EMBL/GenBank/DDBJ databases">
        <authorList>
            <person name="Corre E."/>
            <person name="Pelletier E."/>
            <person name="Niang G."/>
            <person name="Scheremetjew M."/>
            <person name="Finn R."/>
            <person name="Kale V."/>
            <person name="Holt S."/>
            <person name="Cochrane G."/>
            <person name="Meng A."/>
            <person name="Brown T."/>
            <person name="Cohen L."/>
        </authorList>
    </citation>
    <scope>NUCLEOTIDE SEQUENCE</scope>
    <source>
        <strain evidence="8">CCMP325</strain>
    </source>
</reference>
<evidence type="ECO:0000313" key="7">
    <source>
        <dbReference type="EMBL" id="CAD8506699.1"/>
    </source>
</evidence>
<dbReference type="EMBL" id="HBEO01033602">
    <property type="protein sequence ID" value="CAD8506717.1"/>
    <property type="molecule type" value="Transcribed_RNA"/>
</dbReference>
<evidence type="ECO:0000313" key="8">
    <source>
        <dbReference type="EMBL" id="CAD8506717.1"/>
    </source>
</evidence>
<keyword evidence="5 6" id="KW-0472">Membrane</keyword>
<sequence>MVKMKPSVNTKSALPDEYKKKRKLLEKEEYDRLTERKPGFLDWLSVKQQQYNITSVLYMLDWWERFLFNIFLISVMVGTVFAMYIYSQSSGLLLALSILLMGIVVLLLLLCPLHQY</sequence>
<keyword evidence="2 6" id="KW-0812">Transmembrane</keyword>
<evidence type="ECO:0000256" key="1">
    <source>
        <dbReference type="ARBA" id="ARBA00004477"/>
    </source>
</evidence>
<comment type="subcellular location">
    <subcellularLocation>
        <location evidence="1">Endoplasmic reticulum membrane</location>
        <topology evidence="1">Multi-pass membrane protein</topology>
    </subcellularLocation>
</comment>
<proteinExistence type="predicted"/>
<gene>
    <name evidence="7" type="ORF">HPHI1048_LOCUS22732</name>
    <name evidence="8" type="ORF">HPHI1048_LOCUS22742</name>
</gene>
<accession>A0A6T7TB15</accession>
<dbReference type="GO" id="GO:0005789">
    <property type="term" value="C:endoplasmic reticulum membrane"/>
    <property type="evidence" value="ECO:0007669"/>
    <property type="project" value="UniProtKB-SubCell"/>
</dbReference>
<evidence type="ECO:0000256" key="2">
    <source>
        <dbReference type="ARBA" id="ARBA00022692"/>
    </source>
</evidence>
<evidence type="ECO:0000256" key="4">
    <source>
        <dbReference type="ARBA" id="ARBA00022989"/>
    </source>
</evidence>
<dbReference type="EMBL" id="HBEO01033589">
    <property type="protein sequence ID" value="CAD8506699.1"/>
    <property type="molecule type" value="Transcribed_RNA"/>
</dbReference>
<dbReference type="Pfam" id="PF11779">
    <property type="entry name" value="SPT_ssu-like"/>
    <property type="match status" value="1"/>
</dbReference>
<organism evidence="8">
    <name type="scientific">Hanusia phi</name>
    <dbReference type="NCBI Taxonomy" id="3032"/>
    <lineage>
        <taxon>Eukaryota</taxon>
        <taxon>Cryptophyceae</taxon>
        <taxon>Pyrenomonadales</taxon>
        <taxon>Geminigeraceae</taxon>
        <taxon>Hanusia</taxon>
    </lineage>
</organism>
<feature type="transmembrane region" description="Helical" evidence="6">
    <location>
        <begin position="66"/>
        <end position="86"/>
    </location>
</feature>
<evidence type="ECO:0000256" key="5">
    <source>
        <dbReference type="ARBA" id="ARBA00023136"/>
    </source>
</evidence>
<feature type="transmembrane region" description="Helical" evidence="6">
    <location>
        <begin position="92"/>
        <end position="113"/>
    </location>
</feature>
<protein>
    <submittedName>
        <fullName evidence="8">Uncharacterized protein</fullName>
    </submittedName>
</protein>
<evidence type="ECO:0000256" key="6">
    <source>
        <dbReference type="SAM" id="Phobius"/>
    </source>
</evidence>
<keyword evidence="3" id="KW-0256">Endoplasmic reticulum</keyword>
<keyword evidence="4 6" id="KW-1133">Transmembrane helix</keyword>
<dbReference type="AlphaFoldDB" id="A0A6T7TB15"/>